<accession>A0ACC0XA83</accession>
<sequence length="164" mass="18862">MLMNLEGVCHSQENDSSGYNVKTYQVWKEELDWNEALIKRYVGREALWLHRRFLCLYWIRHITANLLGISCQSEPKSSVDNDIDSFLDHELCLLDSCSTVPDDDFEDFQAQAIHSATYMLWLTKQIPKSRGIDLQDKLADLTRLLSKALPRTVFPVGLFGGQPL</sequence>
<name>A0ACC0XA83_9ROSI</name>
<protein>
    <submittedName>
        <fullName evidence="1">Uncharacterized protein</fullName>
    </submittedName>
</protein>
<evidence type="ECO:0000313" key="2">
    <source>
        <dbReference type="Proteomes" id="UP001163603"/>
    </source>
</evidence>
<keyword evidence="2" id="KW-1185">Reference proteome</keyword>
<gene>
    <name evidence="1" type="ORF">Pint_20385</name>
</gene>
<evidence type="ECO:0000313" key="1">
    <source>
        <dbReference type="EMBL" id="KAJ0013261.1"/>
    </source>
</evidence>
<comment type="caution">
    <text evidence="1">The sequence shown here is derived from an EMBL/GenBank/DDBJ whole genome shotgun (WGS) entry which is preliminary data.</text>
</comment>
<proteinExistence type="predicted"/>
<dbReference type="Proteomes" id="UP001163603">
    <property type="component" value="Chromosome 13"/>
</dbReference>
<reference evidence="2" key="1">
    <citation type="journal article" date="2023" name="G3 (Bethesda)">
        <title>Genome assembly and association tests identify interacting loci associated with vigor, precocity, and sex in interspecific pistachio rootstocks.</title>
        <authorList>
            <person name="Palmer W."/>
            <person name="Jacygrad E."/>
            <person name="Sagayaradj S."/>
            <person name="Cavanaugh K."/>
            <person name="Han R."/>
            <person name="Bertier L."/>
            <person name="Beede B."/>
            <person name="Kafkas S."/>
            <person name="Golino D."/>
            <person name="Preece J."/>
            <person name="Michelmore R."/>
        </authorList>
    </citation>
    <scope>NUCLEOTIDE SEQUENCE [LARGE SCALE GENOMIC DNA]</scope>
</reference>
<organism evidence="1 2">
    <name type="scientific">Pistacia integerrima</name>
    <dbReference type="NCBI Taxonomy" id="434235"/>
    <lineage>
        <taxon>Eukaryota</taxon>
        <taxon>Viridiplantae</taxon>
        <taxon>Streptophyta</taxon>
        <taxon>Embryophyta</taxon>
        <taxon>Tracheophyta</taxon>
        <taxon>Spermatophyta</taxon>
        <taxon>Magnoliopsida</taxon>
        <taxon>eudicotyledons</taxon>
        <taxon>Gunneridae</taxon>
        <taxon>Pentapetalae</taxon>
        <taxon>rosids</taxon>
        <taxon>malvids</taxon>
        <taxon>Sapindales</taxon>
        <taxon>Anacardiaceae</taxon>
        <taxon>Pistacia</taxon>
    </lineage>
</organism>
<dbReference type="EMBL" id="CM047748">
    <property type="protein sequence ID" value="KAJ0013261.1"/>
    <property type="molecule type" value="Genomic_DNA"/>
</dbReference>